<keyword evidence="5" id="KW-0687">Ribonucleoprotein</keyword>
<sequence>MSIDPVKQDPTTTCAPAIPGLPASEPTVEPVTLRRATPADAAALALVSAATFLEAFTWMLPGADIIAHCAKNLTPEAYAKYLQLPETRITLATVGLDTPVGYAMLCTPDLPTLKIGPGDIELKRIYLFSRFRSKNTPVTNPPAGSPADVRVAQALMDAVVADARALGKTRLLLGTNEGNDRAIAYYRRNGFSDAGRRTFQVGSQQCCDLVMAKSL</sequence>
<dbReference type="Pfam" id="PF00583">
    <property type="entry name" value="Acetyltransf_1"/>
    <property type="match status" value="1"/>
</dbReference>
<feature type="region of interest" description="Disordered" evidence="3">
    <location>
        <begin position="1"/>
        <end position="26"/>
    </location>
</feature>
<feature type="domain" description="N-acetyltransferase" evidence="4">
    <location>
        <begin position="31"/>
        <end position="215"/>
    </location>
</feature>
<dbReference type="PANTHER" id="PTHR43877:SF2">
    <property type="entry name" value="AMINOALKYLPHOSPHONATE N-ACETYLTRANSFERASE-RELATED"/>
    <property type="match status" value="1"/>
</dbReference>
<evidence type="ECO:0000313" key="5">
    <source>
        <dbReference type="EMBL" id="SEG59303.1"/>
    </source>
</evidence>
<dbReference type="GO" id="GO:0005840">
    <property type="term" value="C:ribosome"/>
    <property type="evidence" value="ECO:0007669"/>
    <property type="project" value="UniProtKB-KW"/>
</dbReference>
<evidence type="ECO:0000313" key="6">
    <source>
        <dbReference type="Proteomes" id="UP000236728"/>
    </source>
</evidence>
<keyword evidence="6" id="KW-1185">Reference proteome</keyword>
<proteinExistence type="predicted"/>
<dbReference type="OrthoDB" id="7205533at2"/>
<dbReference type="PANTHER" id="PTHR43877">
    <property type="entry name" value="AMINOALKYLPHOSPHONATE N-ACETYLTRANSFERASE-RELATED-RELATED"/>
    <property type="match status" value="1"/>
</dbReference>
<dbReference type="Proteomes" id="UP000236728">
    <property type="component" value="Unassembled WGS sequence"/>
</dbReference>
<keyword evidence="5" id="KW-0689">Ribosomal protein</keyword>
<keyword evidence="1" id="KW-0808">Transferase</keyword>
<dbReference type="GO" id="GO:0016747">
    <property type="term" value="F:acyltransferase activity, transferring groups other than amino-acyl groups"/>
    <property type="evidence" value="ECO:0007669"/>
    <property type="project" value="InterPro"/>
</dbReference>
<evidence type="ECO:0000256" key="2">
    <source>
        <dbReference type="ARBA" id="ARBA00023315"/>
    </source>
</evidence>
<keyword evidence="2" id="KW-0012">Acyltransferase</keyword>
<dbReference type="RefSeq" id="WP_103934535.1">
    <property type="nucleotide sequence ID" value="NZ_FNVA01000007.1"/>
</dbReference>
<evidence type="ECO:0000259" key="4">
    <source>
        <dbReference type="PROSITE" id="PS51186"/>
    </source>
</evidence>
<name>A0A1H6BEV6_9BACT</name>
<dbReference type="InterPro" id="IPR016181">
    <property type="entry name" value="Acyl_CoA_acyltransferase"/>
</dbReference>
<evidence type="ECO:0000256" key="3">
    <source>
        <dbReference type="SAM" id="MobiDB-lite"/>
    </source>
</evidence>
<dbReference type="PROSITE" id="PS51186">
    <property type="entry name" value="GNAT"/>
    <property type="match status" value="1"/>
</dbReference>
<dbReference type="Gene3D" id="3.40.630.30">
    <property type="match status" value="1"/>
</dbReference>
<dbReference type="InterPro" id="IPR000182">
    <property type="entry name" value="GNAT_dom"/>
</dbReference>
<gene>
    <name evidence="5" type="ORF">SAMN05421819_3656</name>
</gene>
<reference evidence="5 6" key="1">
    <citation type="submission" date="2016-10" db="EMBL/GenBank/DDBJ databases">
        <authorList>
            <person name="de Groot N.N."/>
        </authorList>
    </citation>
    <scope>NUCLEOTIDE SEQUENCE [LARGE SCALE GENOMIC DNA]</scope>
    <source>
        <strain evidence="5 6">DSM 22489</strain>
    </source>
</reference>
<dbReference type="InterPro" id="IPR050832">
    <property type="entry name" value="Bact_Acetyltransf"/>
</dbReference>
<dbReference type="SUPFAM" id="SSF55729">
    <property type="entry name" value="Acyl-CoA N-acyltransferases (Nat)"/>
    <property type="match status" value="1"/>
</dbReference>
<dbReference type="AlphaFoldDB" id="A0A1H6BEV6"/>
<protein>
    <submittedName>
        <fullName evidence="5">Ribosomal protein S18 acetylase RimI</fullName>
    </submittedName>
</protein>
<evidence type="ECO:0000256" key="1">
    <source>
        <dbReference type="ARBA" id="ARBA00022679"/>
    </source>
</evidence>
<organism evidence="5 6">
    <name type="scientific">Bryocella elongata</name>
    <dbReference type="NCBI Taxonomy" id="863522"/>
    <lineage>
        <taxon>Bacteria</taxon>
        <taxon>Pseudomonadati</taxon>
        <taxon>Acidobacteriota</taxon>
        <taxon>Terriglobia</taxon>
        <taxon>Terriglobales</taxon>
        <taxon>Acidobacteriaceae</taxon>
        <taxon>Bryocella</taxon>
    </lineage>
</organism>
<accession>A0A1H6BEV6</accession>
<dbReference type="EMBL" id="FNVA01000007">
    <property type="protein sequence ID" value="SEG59303.1"/>
    <property type="molecule type" value="Genomic_DNA"/>
</dbReference>